<organism evidence="1">
    <name type="scientific">Arundo donax</name>
    <name type="common">Giant reed</name>
    <name type="synonym">Donax arundinaceus</name>
    <dbReference type="NCBI Taxonomy" id="35708"/>
    <lineage>
        <taxon>Eukaryota</taxon>
        <taxon>Viridiplantae</taxon>
        <taxon>Streptophyta</taxon>
        <taxon>Embryophyta</taxon>
        <taxon>Tracheophyta</taxon>
        <taxon>Spermatophyta</taxon>
        <taxon>Magnoliopsida</taxon>
        <taxon>Liliopsida</taxon>
        <taxon>Poales</taxon>
        <taxon>Poaceae</taxon>
        <taxon>PACMAD clade</taxon>
        <taxon>Arundinoideae</taxon>
        <taxon>Arundineae</taxon>
        <taxon>Arundo</taxon>
    </lineage>
</organism>
<sequence length="32" mass="3900">MYAVQSIMNARSWFRACLEELKYYTLVKSFHL</sequence>
<evidence type="ECO:0000313" key="1">
    <source>
        <dbReference type="EMBL" id="JAD68203.1"/>
    </source>
</evidence>
<dbReference type="EMBL" id="GBRH01229692">
    <property type="protein sequence ID" value="JAD68203.1"/>
    <property type="molecule type" value="Transcribed_RNA"/>
</dbReference>
<protein>
    <submittedName>
        <fullName evidence="1">Uncharacterized protein</fullName>
    </submittedName>
</protein>
<accession>A0A0A9C173</accession>
<name>A0A0A9C173_ARUDO</name>
<reference evidence="1" key="2">
    <citation type="journal article" date="2015" name="Data Brief">
        <title>Shoot transcriptome of the giant reed, Arundo donax.</title>
        <authorList>
            <person name="Barrero R.A."/>
            <person name="Guerrero F.D."/>
            <person name="Moolhuijzen P."/>
            <person name="Goolsby J.A."/>
            <person name="Tidwell J."/>
            <person name="Bellgard S.E."/>
            <person name="Bellgard M.I."/>
        </authorList>
    </citation>
    <scope>NUCLEOTIDE SEQUENCE</scope>
    <source>
        <tissue evidence="1">Shoot tissue taken approximately 20 cm above the soil surface</tissue>
    </source>
</reference>
<proteinExistence type="predicted"/>
<dbReference type="AlphaFoldDB" id="A0A0A9C173"/>
<reference evidence="1" key="1">
    <citation type="submission" date="2014-09" db="EMBL/GenBank/DDBJ databases">
        <authorList>
            <person name="Magalhaes I.L.F."/>
            <person name="Oliveira U."/>
            <person name="Santos F.R."/>
            <person name="Vidigal T.H.D.A."/>
            <person name="Brescovit A.D."/>
            <person name="Santos A.J."/>
        </authorList>
    </citation>
    <scope>NUCLEOTIDE SEQUENCE</scope>
    <source>
        <tissue evidence="1">Shoot tissue taken approximately 20 cm above the soil surface</tissue>
    </source>
</reference>